<feature type="binding site" evidence="6">
    <location>
        <position position="226"/>
    </location>
    <ligand>
        <name>a divalent metal cation</name>
        <dbReference type="ChEBI" id="CHEBI:60240"/>
        <label>1</label>
    </ligand>
</feature>
<dbReference type="Gene3D" id="3.90.230.10">
    <property type="entry name" value="Creatinase/methionine aminopeptidase superfamily"/>
    <property type="match status" value="1"/>
</dbReference>
<dbReference type="PANTHER" id="PTHR43330:SF27">
    <property type="entry name" value="METHIONINE AMINOPEPTIDASE"/>
    <property type="match status" value="1"/>
</dbReference>
<dbReference type="GO" id="GO:0046872">
    <property type="term" value="F:metal ion binding"/>
    <property type="evidence" value="ECO:0007669"/>
    <property type="project" value="UniProtKB-UniRule"/>
</dbReference>
<dbReference type="Proteomes" id="UP000562984">
    <property type="component" value="Unassembled WGS sequence"/>
</dbReference>
<dbReference type="Pfam" id="PF00557">
    <property type="entry name" value="Peptidase_M24"/>
    <property type="match status" value="1"/>
</dbReference>
<sequence>MRASGLTLAGILDSVRGSAAAGITTGRLDEVARQALIDAGATSSFLGYQGFPAAICTSVNDEVIHGIPGDRVLQAGDLLSVDAGCIVDGWHADAAWSIVVPGDPAQMDDDQNTADQQLIDAAWAALWAGVAAAKAGARLGDVSAAIEAAAGDYAPIKDFGGHGIGTAMHMDPYVANRGKPGRGQRLVPGTALAIEPMLAAGRGAVSERSDGWTVVTRDGRRGAHVEHTIAVLSDGVTVLTARDRGASGLSELGVEPVNLDL</sequence>
<dbReference type="GO" id="GO:0006508">
    <property type="term" value="P:proteolysis"/>
    <property type="evidence" value="ECO:0007669"/>
    <property type="project" value="UniProtKB-KW"/>
</dbReference>
<evidence type="ECO:0000256" key="6">
    <source>
        <dbReference type="HAMAP-Rule" id="MF_01974"/>
    </source>
</evidence>
<feature type="binding site" evidence="6">
    <location>
        <position position="93"/>
    </location>
    <ligand>
        <name>a divalent metal cation</name>
        <dbReference type="ChEBI" id="CHEBI:60240"/>
        <label>1</label>
    </ligand>
</feature>
<evidence type="ECO:0000256" key="5">
    <source>
        <dbReference type="ARBA" id="ARBA00022801"/>
    </source>
</evidence>
<evidence type="ECO:0000256" key="4">
    <source>
        <dbReference type="ARBA" id="ARBA00022723"/>
    </source>
</evidence>
<gene>
    <name evidence="6 9" type="primary">map</name>
    <name evidence="9" type="ORF">HKD39_05745</name>
</gene>
<dbReference type="EMBL" id="JABEND010000002">
    <property type="protein sequence ID" value="NNG35223.1"/>
    <property type="molecule type" value="Genomic_DNA"/>
</dbReference>
<evidence type="ECO:0000256" key="3">
    <source>
        <dbReference type="ARBA" id="ARBA00022670"/>
    </source>
</evidence>
<feature type="binding site" evidence="6">
    <location>
        <position position="169"/>
    </location>
    <ligand>
        <name>substrate</name>
    </ligand>
</feature>
<dbReference type="CDD" id="cd01086">
    <property type="entry name" value="MetAP1"/>
    <property type="match status" value="1"/>
</dbReference>
<dbReference type="SUPFAM" id="SSF55920">
    <property type="entry name" value="Creatinase/aminopeptidase"/>
    <property type="match status" value="1"/>
</dbReference>
<feature type="binding site" evidence="6">
    <location>
        <position position="226"/>
    </location>
    <ligand>
        <name>a divalent metal cation</name>
        <dbReference type="ChEBI" id="CHEBI:60240"/>
        <label>2</label>
        <note>catalytic</note>
    </ligand>
</feature>
<feature type="binding site" evidence="6">
    <location>
        <position position="82"/>
    </location>
    <ligand>
        <name>a divalent metal cation</name>
        <dbReference type="ChEBI" id="CHEBI:60240"/>
        <label>1</label>
    </ligand>
</feature>
<organism evidence="9 10">
    <name type="scientific">Nakamurella aerolata</name>
    <dbReference type="NCBI Taxonomy" id="1656892"/>
    <lineage>
        <taxon>Bacteria</taxon>
        <taxon>Bacillati</taxon>
        <taxon>Actinomycetota</taxon>
        <taxon>Actinomycetes</taxon>
        <taxon>Nakamurellales</taxon>
        <taxon>Nakamurellaceae</taxon>
        <taxon>Nakamurella</taxon>
    </lineage>
</organism>
<dbReference type="PANTHER" id="PTHR43330">
    <property type="entry name" value="METHIONINE AMINOPEPTIDASE"/>
    <property type="match status" value="1"/>
</dbReference>
<dbReference type="GO" id="GO:0070006">
    <property type="term" value="F:metalloaminopeptidase activity"/>
    <property type="evidence" value="ECO:0007669"/>
    <property type="project" value="UniProtKB-UniRule"/>
</dbReference>
<comment type="cofactor">
    <cofactor evidence="6">
        <name>Co(2+)</name>
        <dbReference type="ChEBI" id="CHEBI:48828"/>
    </cofactor>
    <cofactor evidence="6">
        <name>Zn(2+)</name>
        <dbReference type="ChEBI" id="CHEBI:29105"/>
    </cofactor>
    <cofactor evidence="6">
        <name>Mn(2+)</name>
        <dbReference type="ChEBI" id="CHEBI:29035"/>
    </cofactor>
    <cofactor evidence="6">
        <name>Fe(2+)</name>
        <dbReference type="ChEBI" id="CHEBI:29033"/>
    </cofactor>
    <text evidence="6">Binds 2 divalent metal cations per subunit. Has a high-affinity and a low affinity metal-binding site. The true nature of the physiological cofactor is under debate. The enzyme is active with cobalt, zinc, manganese or divalent iron ions. Most likely, methionine aminopeptidases function as mononuclear Fe(2+)-metalloproteases under physiological conditions, and the catalytically relevant metal-binding site has been assigned to the histidine-containing high-affinity site.</text>
</comment>
<dbReference type="AlphaFoldDB" id="A0A849A6Y1"/>
<evidence type="ECO:0000313" key="10">
    <source>
        <dbReference type="Proteomes" id="UP000562984"/>
    </source>
</evidence>
<dbReference type="InterPro" id="IPR002467">
    <property type="entry name" value="Pept_M24A_MAP1"/>
</dbReference>
<evidence type="ECO:0000256" key="2">
    <source>
        <dbReference type="ARBA" id="ARBA00022438"/>
    </source>
</evidence>
<keyword evidence="5 6" id="KW-0378">Hydrolase</keyword>
<dbReference type="InterPro" id="IPR000994">
    <property type="entry name" value="Pept_M24"/>
</dbReference>
<comment type="function">
    <text evidence="1 6">Removes the N-terminal methionine from nascent proteins. The N-terminal methionine is often cleaved when the second residue in the primary sequence is small and uncharged (Met-Ala-, Cys, Gly, Pro, Ser, Thr, or Val). Requires deformylation of the N(alpha)-formylated initiator methionine before it can be hydrolyzed.</text>
</comment>
<comment type="catalytic activity">
    <reaction evidence="6 7">
        <text>Release of N-terminal amino acids, preferentially methionine, from peptides and arylamides.</text>
        <dbReference type="EC" id="3.4.11.18"/>
    </reaction>
</comment>
<dbReference type="InterPro" id="IPR001714">
    <property type="entry name" value="Pept_M24_MAP"/>
</dbReference>
<comment type="caution">
    <text evidence="9">The sequence shown here is derived from an EMBL/GenBank/DDBJ whole genome shotgun (WGS) entry which is preliminary data.</text>
</comment>
<feature type="binding site" evidence="6">
    <location>
        <position position="93"/>
    </location>
    <ligand>
        <name>a divalent metal cation</name>
        <dbReference type="ChEBI" id="CHEBI:60240"/>
        <label>2</label>
        <note>catalytic</note>
    </ligand>
</feature>
<feature type="binding site" evidence="6">
    <location>
        <position position="65"/>
    </location>
    <ligand>
        <name>substrate</name>
    </ligand>
</feature>
<keyword evidence="10" id="KW-1185">Reference proteome</keyword>
<keyword evidence="2 6" id="KW-0031">Aminopeptidase</keyword>
<comment type="subunit">
    <text evidence="6">Monomer.</text>
</comment>
<dbReference type="InterPro" id="IPR036005">
    <property type="entry name" value="Creatinase/aminopeptidase-like"/>
</dbReference>
<feature type="domain" description="Peptidase M24" evidence="8">
    <location>
        <begin position="1"/>
        <end position="231"/>
    </location>
</feature>
<accession>A0A849A6Y1</accession>
<dbReference type="NCBIfam" id="TIGR00500">
    <property type="entry name" value="met_pdase_I"/>
    <property type="match status" value="1"/>
</dbReference>
<dbReference type="EC" id="3.4.11.18" evidence="6 7"/>
<name>A0A849A6Y1_9ACTN</name>
<feature type="binding site" evidence="6">
    <location>
        <position position="195"/>
    </location>
    <ligand>
        <name>a divalent metal cation</name>
        <dbReference type="ChEBI" id="CHEBI:60240"/>
        <label>2</label>
        <note>catalytic</note>
    </ligand>
</feature>
<feature type="binding site" evidence="6">
    <location>
        <position position="162"/>
    </location>
    <ligand>
        <name>a divalent metal cation</name>
        <dbReference type="ChEBI" id="CHEBI:60240"/>
        <label>2</label>
        <note>catalytic</note>
    </ligand>
</feature>
<evidence type="ECO:0000313" key="9">
    <source>
        <dbReference type="EMBL" id="NNG35223.1"/>
    </source>
</evidence>
<reference evidence="9 10" key="1">
    <citation type="submission" date="2020-05" db="EMBL/GenBank/DDBJ databases">
        <title>Nakamurella sp. DB0629 isolated from air conditioner.</title>
        <authorList>
            <person name="Kim D.H."/>
            <person name="Kim D.-U."/>
        </authorList>
    </citation>
    <scope>NUCLEOTIDE SEQUENCE [LARGE SCALE GENOMIC DNA]</scope>
    <source>
        <strain evidence="9 10">DB0629</strain>
    </source>
</reference>
<dbReference type="GO" id="GO:0004239">
    <property type="term" value="F:initiator methionyl aminopeptidase activity"/>
    <property type="evidence" value="ECO:0007669"/>
    <property type="project" value="UniProtKB-UniRule"/>
</dbReference>
<keyword evidence="3 6" id="KW-0645">Protease</keyword>
<comment type="similarity">
    <text evidence="6">Belongs to the peptidase M24A family. Methionine aminopeptidase type 1 subfamily.</text>
</comment>
<proteinExistence type="inferred from homology"/>
<keyword evidence="4 6" id="KW-0479">Metal-binding</keyword>
<protein>
    <recommendedName>
        <fullName evidence="6 7">Methionine aminopeptidase</fullName>
        <shortName evidence="6">MAP</shortName>
        <shortName evidence="6">MetAP</shortName>
        <ecNumber evidence="6 7">3.4.11.18</ecNumber>
    </recommendedName>
    <alternativeName>
        <fullName evidence="6">Peptidase M</fullName>
    </alternativeName>
</protein>
<dbReference type="HAMAP" id="MF_01974">
    <property type="entry name" value="MetAP_1"/>
    <property type="match status" value="1"/>
</dbReference>
<dbReference type="GO" id="GO:0005829">
    <property type="term" value="C:cytosol"/>
    <property type="evidence" value="ECO:0007669"/>
    <property type="project" value="TreeGrafter"/>
</dbReference>
<evidence type="ECO:0000259" key="8">
    <source>
        <dbReference type="Pfam" id="PF00557"/>
    </source>
</evidence>
<evidence type="ECO:0000256" key="7">
    <source>
        <dbReference type="RuleBase" id="RU003653"/>
    </source>
</evidence>
<evidence type="ECO:0000256" key="1">
    <source>
        <dbReference type="ARBA" id="ARBA00002521"/>
    </source>
</evidence>
<dbReference type="PRINTS" id="PR00599">
    <property type="entry name" value="MAPEPTIDASE"/>
</dbReference>